<protein>
    <recommendedName>
        <fullName evidence="5">Extracellular membrane protein CFEM domain-containing protein</fullName>
    </recommendedName>
</protein>
<feature type="region of interest" description="Disordered" evidence="1">
    <location>
        <begin position="129"/>
        <end position="186"/>
    </location>
</feature>
<keyword evidence="2" id="KW-0732">Signal</keyword>
<dbReference type="Proteomes" id="UP000807025">
    <property type="component" value="Unassembled WGS sequence"/>
</dbReference>
<comment type="caution">
    <text evidence="3">The sequence shown here is derived from an EMBL/GenBank/DDBJ whole genome shotgun (WGS) entry which is preliminary data.</text>
</comment>
<feature type="compositionally biased region" description="Low complexity" evidence="1">
    <location>
        <begin position="146"/>
        <end position="158"/>
    </location>
</feature>
<reference evidence="3" key="1">
    <citation type="submission" date="2020-11" db="EMBL/GenBank/DDBJ databases">
        <authorList>
            <consortium name="DOE Joint Genome Institute"/>
            <person name="Ahrendt S."/>
            <person name="Riley R."/>
            <person name="Andreopoulos W."/>
            <person name="Labutti K."/>
            <person name="Pangilinan J."/>
            <person name="Ruiz-Duenas F.J."/>
            <person name="Barrasa J.M."/>
            <person name="Sanchez-Garcia M."/>
            <person name="Camarero S."/>
            <person name="Miyauchi S."/>
            <person name="Serrano A."/>
            <person name="Linde D."/>
            <person name="Babiker R."/>
            <person name="Drula E."/>
            <person name="Ayuso-Fernandez I."/>
            <person name="Pacheco R."/>
            <person name="Padilla G."/>
            <person name="Ferreira P."/>
            <person name="Barriuso J."/>
            <person name="Kellner H."/>
            <person name="Castanera R."/>
            <person name="Alfaro M."/>
            <person name="Ramirez L."/>
            <person name="Pisabarro A.G."/>
            <person name="Kuo A."/>
            <person name="Tritt A."/>
            <person name="Lipzen A."/>
            <person name="He G."/>
            <person name="Yan M."/>
            <person name="Ng V."/>
            <person name="Cullen D."/>
            <person name="Martin F."/>
            <person name="Rosso M.-N."/>
            <person name="Henrissat B."/>
            <person name="Hibbett D."/>
            <person name="Martinez A.T."/>
            <person name="Grigoriev I.V."/>
        </authorList>
    </citation>
    <scope>NUCLEOTIDE SEQUENCE</scope>
    <source>
        <strain evidence="3">ATCC 90797</strain>
    </source>
</reference>
<feature type="signal peptide" evidence="2">
    <location>
        <begin position="1"/>
        <end position="16"/>
    </location>
</feature>
<accession>A0A9P6D984</accession>
<organism evidence="3 4">
    <name type="scientific">Pleurotus eryngii</name>
    <name type="common">Boletus of the steppes</name>
    <dbReference type="NCBI Taxonomy" id="5323"/>
    <lineage>
        <taxon>Eukaryota</taxon>
        <taxon>Fungi</taxon>
        <taxon>Dikarya</taxon>
        <taxon>Basidiomycota</taxon>
        <taxon>Agaricomycotina</taxon>
        <taxon>Agaricomycetes</taxon>
        <taxon>Agaricomycetidae</taxon>
        <taxon>Agaricales</taxon>
        <taxon>Pleurotineae</taxon>
        <taxon>Pleurotaceae</taxon>
        <taxon>Pleurotus</taxon>
    </lineage>
</organism>
<dbReference type="AlphaFoldDB" id="A0A9P6D984"/>
<feature type="compositionally biased region" description="Polar residues" evidence="1">
    <location>
        <begin position="136"/>
        <end position="145"/>
    </location>
</feature>
<name>A0A9P6D984_PLEER</name>
<proteinExistence type="predicted"/>
<feature type="chain" id="PRO_5040167686" description="Extracellular membrane protein CFEM domain-containing protein" evidence="2">
    <location>
        <begin position="17"/>
        <end position="220"/>
    </location>
</feature>
<dbReference type="OrthoDB" id="2991176at2759"/>
<evidence type="ECO:0008006" key="5">
    <source>
        <dbReference type="Google" id="ProtNLM"/>
    </source>
</evidence>
<evidence type="ECO:0000313" key="4">
    <source>
        <dbReference type="Proteomes" id="UP000807025"/>
    </source>
</evidence>
<evidence type="ECO:0000256" key="1">
    <source>
        <dbReference type="SAM" id="MobiDB-lite"/>
    </source>
</evidence>
<evidence type="ECO:0000256" key="2">
    <source>
        <dbReference type="SAM" id="SignalP"/>
    </source>
</evidence>
<dbReference type="EMBL" id="MU154781">
    <property type="protein sequence ID" value="KAF9487403.1"/>
    <property type="molecule type" value="Genomic_DNA"/>
</dbReference>
<evidence type="ECO:0000313" key="3">
    <source>
        <dbReference type="EMBL" id="KAF9487403.1"/>
    </source>
</evidence>
<sequence>MLGVFTTAMIITIAQATASSLSDALRSGRLRLQSRQVDDPLNLNDFPIGCQPMCAPAVDIANNPNCQTFRCECTATNTLNLQSCLYCVAFDTGGSLAIADASVQSFVNECATNGFPIAGFFPTTGAPATVRPPPTSVRSTGAIPTSSAASARFSFPAPGTSDARETPTSAGSSPPQNTISPSNVPSGLPVIGNGAFVPRVRGRGAVLVTVMPVLALLQYI</sequence>
<feature type="compositionally biased region" description="Polar residues" evidence="1">
    <location>
        <begin position="166"/>
        <end position="185"/>
    </location>
</feature>
<gene>
    <name evidence="3" type="ORF">BDN71DRAFT_649666</name>
</gene>
<keyword evidence="4" id="KW-1185">Reference proteome</keyword>